<evidence type="ECO:0000313" key="2">
    <source>
        <dbReference type="Proteomes" id="UP000504606"/>
    </source>
</evidence>
<feature type="compositionally biased region" description="Polar residues" evidence="1">
    <location>
        <begin position="333"/>
        <end position="345"/>
    </location>
</feature>
<protein>
    <submittedName>
        <fullName evidence="3">Uncharacterized protein LOC113201704 isoform X2</fullName>
    </submittedName>
</protein>
<keyword evidence="2" id="KW-1185">Reference proteome</keyword>
<feature type="compositionally biased region" description="Low complexity" evidence="1">
    <location>
        <begin position="782"/>
        <end position="795"/>
    </location>
</feature>
<dbReference type="AlphaFoldDB" id="A0A9C6XB09"/>
<gene>
    <name evidence="3" type="primary">LOC113201704</name>
</gene>
<feature type="compositionally biased region" description="Basic residues" evidence="1">
    <location>
        <begin position="704"/>
        <end position="714"/>
    </location>
</feature>
<accession>A0A9C6XB09</accession>
<feature type="region of interest" description="Disordered" evidence="1">
    <location>
        <begin position="333"/>
        <end position="354"/>
    </location>
</feature>
<name>A0A9C6XB09_FRAOC</name>
<organism evidence="2 3">
    <name type="scientific">Frankliniella occidentalis</name>
    <name type="common">Western flower thrips</name>
    <name type="synonym">Euthrips occidentalis</name>
    <dbReference type="NCBI Taxonomy" id="133901"/>
    <lineage>
        <taxon>Eukaryota</taxon>
        <taxon>Metazoa</taxon>
        <taxon>Ecdysozoa</taxon>
        <taxon>Arthropoda</taxon>
        <taxon>Hexapoda</taxon>
        <taxon>Insecta</taxon>
        <taxon>Pterygota</taxon>
        <taxon>Neoptera</taxon>
        <taxon>Paraneoptera</taxon>
        <taxon>Thysanoptera</taxon>
        <taxon>Terebrantia</taxon>
        <taxon>Thripoidea</taxon>
        <taxon>Thripidae</taxon>
        <taxon>Frankliniella</taxon>
    </lineage>
</organism>
<feature type="region of interest" description="Disordered" evidence="1">
    <location>
        <begin position="933"/>
        <end position="959"/>
    </location>
</feature>
<dbReference type="GeneID" id="113201704"/>
<feature type="compositionally biased region" description="Low complexity" evidence="1">
    <location>
        <begin position="933"/>
        <end position="948"/>
    </location>
</feature>
<feature type="region of interest" description="Disordered" evidence="1">
    <location>
        <begin position="1"/>
        <end position="96"/>
    </location>
</feature>
<dbReference type="RefSeq" id="XP_052132322.1">
    <property type="nucleotide sequence ID" value="XM_052276362.1"/>
</dbReference>
<feature type="compositionally biased region" description="Polar residues" evidence="1">
    <location>
        <begin position="65"/>
        <end position="75"/>
    </location>
</feature>
<evidence type="ECO:0000313" key="3">
    <source>
        <dbReference type="RefSeq" id="XP_052132322.1"/>
    </source>
</evidence>
<feature type="compositionally biased region" description="Low complexity" evidence="1">
    <location>
        <begin position="720"/>
        <end position="743"/>
    </location>
</feature>
<feature type="compositionally biased region" description="Low complexity" evidence="1">
    <location>
        <begin position="36"/>
        <end position="50"/>
    </location>
</feature>
<proteinExistence type="predicted"/>
<feature type="compositionally biased region" description="Polar residues" evidence="1">
    <location>
        <begin position="1"/>
        <end position="20"/>
    </location>
</feature>
<feature type="compositionally biased region" description="Basic residues" evidence="1">
    <location>
        <begin position="746"/>
        <end position="755"/>
    </location>
</feature>
<reference evidence="3" key="1">
    <citation type="submission" date="2025-08" db="UniProtKB">
        <authorList>
            <consortium name="RefSeq"/>
        </authorList>
    </citation>
    <scope>IDENTIFICATION</scope>
    <source>
        <tissue evidence="3">Whole organism</tissue>
    </source>
</reference>
<feature type="region of interest" description="Disordered" evidence="1">
    <location>
        <begin position="677"/>
        <end position="824"/>
    </location>
</feature>
<dbReference type="Proteomes" id="UP000504606">
    <property type="component" value="Unplaced"/>
</dbReference>
<sequence>MNKSDAFSKSTTSSEQQPVTSDKETSANDAAPSSVTSPRSAKAATAAAARAPERSEYSTPPRVFETTTELTTSPSKAEKGTQDSSPPPPTAGNDPFRDLVDLALASCRDRPRPPGALPWRASGEVVELAGDTAFVGRFWIDASLKTDAERGSCWLSKTSDTTADEVSGTPPPSGRETRTVTIVYNNNAIRTGAEVHAPRVQVPDSVLTGNSLIAKNAQGPAFVGNEECAKSPENVTISDKTETLENIEILGNASIPEQIPISDNTSILETVPAPELGQIPETVQSPDRVSGMKKVQVPNMAEEVMDIPFSETGLDVGGAVPQLVPQAVQVSAKQSENMASDQSECPETPQGADSHPAVTLLEAESHPTVTFQGRKYFLEEKSSPPFLTDSGWDVLVQDEDVKLQEVEFAKGLKDRVGEEKERPRQEARGVCVRLVGAAGDRLKDTSKCALQHTATLAAAPMGDSLAEVLSTAPSLGPVKATVAEQVASAAATIAASVSAAVQADSPCPRCGRKAGRAGAPGWCPTRTLRPAAKPEAVFTPAAAPSSCFQRRKQYEATLETRRQPHPPHSVAGPNKLVEDLLILQRLTQTLRTRNSSTPDGVKGLEGLRGLEGIEGFEGLEGLEGLGGMEDVINAMLAALPVGEAEAGVAGEGRVADRRELRGKSTAAARNLRAPRGKVLWPKPSWDPSPQGPAQRFELRPNRSQLRKRPKRHKGSQVVVAAAPTGTDTTTPGRGRRGSPAGTALHSKVRRPRGKVHVQPARWLAQPKWHQQLAHLARHATDSSGPSPKGSASSTPRPRPSEEPAGEAQVWGPGSALTSAPALQQDAGGGTRVYIHVVGGDADKIAGILSSALTASPASSAAVTATSTSTGESAAHATTTCSISRLPGLQWRPPRPGVGPADVVLEPAYSWPRLLPPHPPGPLPCWSLPSRLPWRSTGGSTSRASRLRAPPSTREAGPSI</sequence>
<evidence type="ECO:0000256" key="1">
    <source>
        <dbReference type="SAM" id="MobiDB-lite"/>
    </source>
</evidence>